<dbReference type="NCBIfam" id="TIGR04183">
    <property type="entry name" value="Por_Secre_tail"/>
    <property type="match status" value="1"/>
</dbReference>
<comment type="caution">
    <text evidence="5">The sequence shown here is derived from an EMBL/GenBank/DDBJ whole genome shotgun (WGS) entry which is preliminary data.</text>
</comment>
<reference evidence="5" key="1">
    <citation type="submission" date="2023-07" db="EMBL/GenBank/DDBJ databases">
        <authorList>
            <person name="Kim M.K."/>
        </authorList>
    </citation>
    <scope>NUCLEOTIDE SEQUENCE</scope>
    <source>
        <strain evidence="5">M29</strain>
    </source>
</reference>
<dbReference type="InterPro" id="IPR013783">
    <property type="entry name" value="Ig-like_fold"/>
</dbReference>
<evidence type="ECO:0000259" key="3">
    <source>
        <dbReference type="Pfam" id="PF13229"/>
    </source>
</evidence>
<dbReference type="InterPro" id="IPR026444">
    <property type="entry name" value="Secre_tail"/>
</dbReference>
<protein>
    <submittedName>
        <fullName evidence="5">Right-handed parallel beta-helix repeat-containing protein</fullName>
    </submittedName>
</protein>
<evidence type="ECO:0000259" key="4">
    <source>
        <dbReference type="Pfam" id="PF18962"/>
    </source>
</evidence>
<keyword evidence="1" id="KW-0732">Signal</keyword>
<gene>
    <name evidence="5" type="ORF">Q5H92_16605</name>
</gene>
<feature type="domain" description="Right handed beta helix" evidence="3">
    <location>
        <begin position="203"/>
        <end position="389"/>
    </location>
</feature>
<feature type="signal peptide" evidence="1">
    <location>
        <begin position="1"/>
        <end position="34"/>
    </location>
</feature>
<dbReference type="InterPro" id="IPR039448">
    <property type="entry name" value="Beta_helix"/>
</dbReference>
<name>A0ABT9ADQ7_9BACT</name>
<dbReference type="Pfam" id="PF18962">
    <property type="entry name" value="Por_Secre_tail"/>
    <property type="match status" value="1"/>
</dbReference>
<feature type="chain" id="PRO_5047453487" evidence="1">
    <location>
        <begin position="35"/>
        <end position="1414"/>
    </location>
</feature>
<sequence length="1414" mass="144562">MHSPLPIARPRPSLAHRFWLACGLGLATMLGAQAQTALSGAYTINNAQATAGTNFASFTDAATALNTNGVGGPVTFAVSGGPYTEQISLNQLTGSSATNRVTFNGGGRTIQFGSNTSAQRAVITLNGADFVTINNLLVDATVGGTSTATYGWGVQLLNGSDNNVLSNCTVTATTAATSTTTNFAGIVSNASTTSITGTGTTASQNLTLQGNTVVGGYYGIAVVGSGSLTAPTPGVQITGNTIRDCYDAGMYISYLSGAQVTGNDVSRPNRTGAASFYGLNMNVGTSGATVAKNRIHQAFPAGSTTTSGAYGIYLFTLAAASATTPNLIANNLIYDLSGSAVYGIFNGSSDYARYYHNTINIDDQANASTGGGFGFYQTTGVSVEFRNNIVRLSRTGTGLNYAILVSSVGPTFVSNNNDLVGSGSTYRTGFYQTSAFATLADWATANGGAFDQNSVAVEPQFVSVPTGDLRPTAVALNGIGAPLAAVTDDFTGAARSATAPDLGAYEFAPPANTASVFIRSIDSPAPPLTTGGRTVTVTLGNNGTTPLTTVQLAYVFNGAAAVTQTLTPAGGLAVGATQSFSFTAPITLVSGRNALTVTASAPNGGTATTSLSKTFYTPMVGTFTINKQAPASGTNFLGFGEAAATLNNAGISGSVRINVLNGPYTEQFSLGQIAGVSTTDTIVVDGGAAKQRLTYAGTSGQPAAVLLNGTDYLTVQNLTLDLAASVQYSIGVHLVGQATNNRIKNCSILASSASTLTTTNAGIAVSGSLTSTTSGGEATGLRIENDSISGGAYGITLTGLSTTSRTSGVRITGTTVRDFFNYGIYLANYAGCQVLGNNIHREGRGSTITFYGIYVTGCVGTAIERNRIHDTQTGAGGSSLPAYGIYYVSNSATAGNENDVVNNLFYNFNTLGTAYAIYNGGSSYARYYHNTIIMDNPVASTSAVVGFYQTTQATNIDFRNNLVSVTQVGAQGRYAFFFGTATSDIFSNYNNLYVGTGADAFTGRQNNTSYLTLADWRTANSGAYDQNSVAAAPAFLNAGSFVPTAAALNGAGAAAILARVPRDFTNALRTSPPDIGAYEFNVVLNDVELVSIDAPTSPLGTGNNPVTVTIRNLGSSVLTTLTLSYTVNGGTPVTQTFPGLSLAFGASQQFTFTQGITVPFGTYTLVVTASQPNGSADPTPANNTRTVILQQVTPNNDEPCGALPLTAGLATTNANSTFTNLASIITPACSPAILPKDVWFTWTPTTASAPLYLSGAPAGMVRVFTATTCTTGFNQVFCQSSGTANTAVGNVTVTGLTPGRLHYVAVSGYASGDATGAFSIGLAPLASRPQVAAAALTVFPNPGTASGSVALRLEKALGTGTISLVNALGQVVRQQVLANAAEQTLATQGLPAGLYTLRLQAGPQVLTHKLQLLP</sequence>
<organism evidence="5 6">
    <name type="scientific">Hymenobacter mellowenesis</name>
    <dbReference type="NCBI Taxonomy" id="3063995"/>
    <lineage>
        <taxon>Bacteria</taxon>
        <taxon>Pseudomonadati</taxon>
        <taxon>Bacteroidota</taxon>
        <taxon>Cytophagia</taxon>
        <taxon>Cytophagales</taxon>
        <taxon>Hymenobacteraceae</taxon>
        <taxon>Hymenobacter</taxon>
    </lineage>
</organism>
<dbReference type="RefSeq" id="WP_305012670.1">
    <property type="nucleotide sequence ID" value="NZ_JAUQSX010000008.1"/>
</dbReference>
<evidence type="ECO:0000313" key="6">
    <source>
        <dbReference type="Proteomes" id="UP001167796"/>
    </source>
</evidence>
<dbReference type="Proteomes" id="UP001167796">
    <property type="component" value="Unassembled WGS sequence"/>
</dbReference>
<dbReference type="Pfam" id="PF07705">
    <property type="entry name" value="CARDB"/>
    <property type="match status" value="1"/>
</dbReference>
<evidence type="ECO:0000313" key="5">
    <source>
        <dbReference type="EMBL" id="MDO7847988.1"/>
    </source>
</evidence>
<dbReference type="Gene3D" id="2.160.20.10">
    <property type="entry name" value="Single-stranded right-handed beta-helix, Pectin lyase-like"/>
    <property type="match status" value="2"/>
</dbReference>
<evidence type="ECO:0000256" key="1">
    <source>
        <dbReference type="SAM" id="SignalP"/>
    </source>
</evidence>
<dbReference type="SUPFAM" id="SSF51126">
    <property type="entry name" value="Pectin lyase-like"/>
    <property type="match status" value="2"/>
</dbReference>
<dbReference type="InterPro" id="IPR012334">
    <property type="entry name" value="Pectin_lyas_fold"/>
</dbReference>
<accession>A0ABT9ADQ7</accession>
<keyword evidence="6" id="KW-1185">Reference proteome</keyword>
<dbReference type="InterPro" id="IPR006626">
    <property type="entry name" value="PbH1"/>
</dbReference>
<evidence type="ECO:0000259" key="2">
    <source>
        <dbReference type="Pfam" id="PF07705"/>
    </source>
</evidence>
<dbReference type="InterPro" id="IPR011050">
    <property type="entry name" value="Pectin_lyase_fold/virulence"/>
</dbReference>
<dbReference type="InterPro" id="IPR011635">
    <property type="entry name" value="CARDB"/>
</dbReference>
<dbReference type="Pfam" id="PF13229">
    <property type="entry name" value="Beta_helix"/>
    <property type="match status" value="1"/>
</dbReference>
<proteinExistence type="predicted"/>
<dbReference type="Gene3D" id="2.60.40.10">
    <property type="entry name" value="Immunoglobulins"/>
    <property type="match status" value="2"/>
</dbReference>
<feature type="domain" description="Secretion system C-terminal sorting" evidence="4">
    <location>
        <begin position="1338"/>
        <end position="1410"/>
    </location>
</feature>
<dbReference type="EMBL" id="JAUQSX010000008">
    <property type="protein sequence ID" value="MDO7847988.1"/>
    <property type="molecule type" value="Genomic_DNA"/>
</dbReference>
<feature type="domain" description="CARDB" evidence="2">
    <location>
        <begin position="1089"/>
        <end position="1186"/>
    </location>
</feature>
<dbReference type="SMART" id="SM00710">
    <property type="entry name" value="PbH1"/>
    <property type="match status" value="14"/>
</dbReference>